<keyword evidence="1" id="KW-0812">Transmembrane</keyword>
<evidence type="ECO:0000313" key="4">
    <source>
        <dbReference type="Proteomes" id="UP000490535"/>
    </source>
</evidence>
<feature type="domain" description="NERD" evidence="2">
    <location>
        <begin position="34"/>
        <end position="103"/>
    </location>
</feature>
<comment type="caution">
    <text evidence="3">The sequence shown here is derived from an EMBL/GenBank/DDBJ whole genome shotgun (WGS) entry which is preliminary data.</text>
</comment>
<keyword evidence="1" id="KW-1133">Transmembrane helix</keyword>
<dbReference type="InterPro" id="IPR011528">
    <property type="entry name" value="NERD"/>
</dbReference>
<dbReference type="EMBL" id="WNDP01000125">
    <property type="protein sequence ID" value="KAF1020250.1"/>
    <property type="molecule type" value="Genomic_DNA"/>
</dbReference>
<dbReference type="Pfam" id="PF08378">
    <property type="entry name" value="NERD"/>
    <property type="match status" value="1"/>
</dbReference>
<gene>
    <name evidence="3" type="ORF">GAK29_03691</name>
</gene>
<reference evidence="4" key="1">
    <citation type="journal article" date="2020" name="MBio">
        <title>Horizontal gene transfer to a defensive symbiont with a reduced genome amongst a multipartite beetle microbiome.</title>
        <authorList>
            <person name="Waterworth S.C."/>
            <person name="Florez L.V."/>
            <person name="Rees E.R."/>
            <person name="Hertweck C."/>
            <person name="Kaltenpoth M."/>
            <person name="Kwan J.C."/>
        </authorList>
    </citation>
    <scope>NUCLEOTIDE SEQUENCE [LARGE SCALE GENOMIC DNA]</scope>
</reference>
<evidence type="ECO:0000313" key="3">
    <source>
        <dbReference type="EMBL" id="KAF1020250.1"/>
    </source>
</evidence>
<evidence type="ECO:0000256" key="1">
    <source>
        <dbReference type="SAM" id="Phobius"/>
    </source>
</evidence>
<evidence type="ECO:0000259" key="2">
    <source>
        <dbReference type="PROSITE" id="PS50965"/>
    </source>
</evidence>
<organism evidence="3 4">
    <name type="scientific">Acinetobacter bereziniae</name>
    <name type="common">Acinetobacter genomosp. 10</name>
    <dbReference type="NCBI Taxonomy" id="106648"/>
    <lineage>
        <taxon>Bacteria</taxon>
        <taxon>Pseudomonadati</taxon>
        <taxon>Pseudomonadota</taxon>
        <taxon>Gammaproteobacteria</taxon>
        <taxon>Moraxellales</taxon>
        <taxon>Moraxellaceae</taxon>
        <taxon>Acinetobacter</taxon>
    </lineage>
</organism>
<accession>A0A833PD22</accession>
<feature type="transmembrane region" description="Helical" evidence="1">
    <location>
        <begin position="12"/>
        <end position="29"/>
    </location>
</feature>
<protein>
    <recommendedName>
        <fullName evidence="2">NERD domain-containing protein</fullName>
    </recommendedName>
</protein>
<dbReference type="PROSITE" id="PS50965">
    <property type="entry name" value="NERD"/>
    <property type="match status" value="1"/>
</dbReference>
<dbReference type="Proteomes" id="UP000490535">
    <property type="component" value="Unassembled WGS sequence"/>
</dbReference>
<name>A0A833PD22_ACIBZ</name>
<dbReference type="AlphaFoldDB" id="A0A833PD22"/>
<sequence length="103" mass="12022">MINQIFTPLISTFWWLVLVLIIITLIKFFKPFLKGKLGEFAVSTHVKLYLDKQNYSLLNDCTLLDEQNQTTQIDHILLSPFGIFVIETKNYKGWISGSERQKN</sequence>
<proteinExistence type="predicted"/>
<keyword evidence="1" id="KW-0472">Membrane</keyword>